<feature type="domain" description="Disease resistance N-terminal" evidence="7">
    <location>
        <begin position="5"/>
        <end position="81"/>
    </location>
</feature>
<evidence type="ECO:0000256" key="2">
    <source>
        <dbReference type="ARBA" id="ARBA00022614"/>
    </source>
</evidence>
<dbReference type="Gramene" id="TraesCS2D03G1121600.1">
    <property type="protein sequence ID" value="TraesCS2D03G1121600.1.CDS"/>
    <property type="gene ID" value="TraesCS2D03G1121600"/>
</dbReference>
<evidence type="ECO:0000256" key="1">
    <source>
        <dbReference type="ARBA" id="ARBA00008894"/>
    </source>
</evidence>
<dbReference type="Gramene" id="TraesLDM2D03G01277500.1">
    <property type="protein sequence ID" value="TraesLDM2D03G01277500.1"/>
    <property type="gene ID" value="TraesLDM2D03G01277500"/>
</dbReference>
<dbReference type="Gene3D" id="1.20.5.4130">
    <property type="match status" value="1"/>
</dbReference>
<keyword evidence="10" id="KW-1185">Reference proteome</keyword>
<evidence type="ECO:0000256" key="3">
    <source>
        <dbReference type="ARBA" id="ARBA00022737"/>
    </source>
</evidence>
<dbReference type="InterPro" id="IPR044974">
    <property type="entry name" value="Disease_R_plants"/>
</dbReference>
<name>A0A3B6DK80_WHEAT</name>
<keyword evidence="5" id="KW-0611">Plant defense</keyword>
<reference evidence="9" key="2">
    <citation type="submission" date="2018-10" db="UniProtKB">
        <authorList>
            <consortium name="EnsemblPlants"/>
        </authorList>
    </citation>
    <scope>IDENTIFICATION</scope>
</reference>
<feature type="domain" description="Disease resistance protein winged helix" evidence="8">
    <location>
        <begin position="396"/>
        <end position="463"/>
    </location>
</feature>
<dbReference type="SUPFAM" id="SSF52540">
    <property type="entry name" value="P-loop containing nucleoside triphosphate hydrolases"/>
    <property type="match status" value="1"/>
</dbReference>
<evidence type="ECO:0000313" key="9">
    <source>
        <dbReference type="EnsemblPlants" id="TraesCS2D02G503500.1"/>
    </source>
</evidence>
<dbReference type="PANTHER" id="PTHR23155:SF1181">
    <property type="entry name" value="OS08G0170200 PROTEIN"/>
    <property type="match status" value="1"/>
</dbReference>
<dbReference type="Gramene" id="TraesSTA2D03G01265350.1">
    <property type="protein sequence ID" value="TraesSTA2D03G01265350.1"/>
    <property type="gene ID" value="TraesSTA2D03G01265350"/>
</dbReference>
<protein>
    <recommendedName>
        <fullName evidence="11">NB-ARC domain-containing protein</fullName>
    </recommendedName>
</protein>
<proteinExistence type="inferred from homology"/>
<evidence type="ECO:0000256" key="5">
    <source>
        <dbReference type="ARBA" id="ARBA00022821"/>
    </source>
</evidence>
<dbReference type="GO" id="GO:0043531">
    <property type="term" value="F:ADP binding"/>
    <property type="evidence" value="ECO:0007669"/>
    <property type="project" value="InterPro"/>
</dbReference>
<dbReference type="Gramene" id="TraesKAR2D01G0434880.1">
    <property type="protein sequence ID" value="cds.TraesKAR2D01G0434880.1"/>
    <property type="gene ID" value="TraesKAR2D01G0434880"/>
</dbReference>
<evidence type="ECO:0000256" key="4">
    <source>
        <dbReference type="ARBA" id="ARBA00022741"/>
    </source>
</evidence>
<dbReference type="GO" id="GO:0002758">
    <property type="term" value="P:innate immune response-activating signaling pathway"/>
    <property type="evidence" value="ECO:0007669"/>
    <property type="project" value="UniProtKB-ARBA"/>
</dbReference>
<dbReference type="Gramene" id="TraesMAC2D03G01274640.1">
    <property type="protein sequence ID" value="TraesMAC2D03G01274640.1"/>
    <property type="gene ID" value="TraesMAC2D03G01274640"/>
</dbReference>
<evidence type="ECO:0000313" key="10">
    <source>
        <dbReference type="Proteomes" id="UP000019116"/>
    </source>
</evidence>
<dbReference type="Gramene" id="TraesLAC2D03G01228310.1">
    <property type="protein sequence ID" value="TraesLAC2D03G01228310.1"/>
    <property type="gene ID" value="TraesLAC2D03G01228310"/>
</dbReference>
<evidence type="ECO:0000259" key="7">
    <source>
        <dbReference type="Pfam" id="PF18052"/>
    </source>
</evidence>
<dbReference type="Gramene" id="TraesCS2D02G503500.1">
    <property type="protein sequence ID" value="TraesCS2D02G503500.1"/>
    <property type="gene ID" value="TraesCS2D02G503500"/>
</dbReference>
<dbReference type="SMR" id="A0A3B6DK80"/>
<dbReference type="PRINTS" id="PR00364">
    <property type="entry name" value="DISEASERSIST"/>
</dbReference>
<dbReference type="STRING" id="4565.A0A3B6DK80"/>
<comment type="similarity">
    <text evidence="1">Belongs to the disease resistance NB-LRR family.</text>
</comment>
<dbReference type="AlphaFoldDB" id="A0A3B6DK80"/>
<dbReference type="FunFam" id="1.10.10.10:FF:000322">
    <property type="entry name" value="Probable disease resistance protein At1g63360"/>
    <property type="match status" value="1"/>
</dbReference>
<evidence type="ECO:0000259" key="6">
    <source>
        <dbReference type="Pfam" id="PF00931"/>
    </source>
</evidence>
<dbReference type="Pfam" id="PF18052">
    <property type="entry name" value="Rx_N"/>
    <property type="match status" value="1"/>
</dbReference>
<dbReference type="Pfam" id="PF00931">
    <property type="entry name" value="NB-ARC"/>
    <property type="match status" value="1"/>
</dbReference>
<dbReference type="Proteomes" id="UP000019116">
    <property type="component" value="Chromosome 2D"/>
</dbReference>
<accession>A0A3B6DK80</accession>
<evidence type="ECO:0008006" key="11">
    <source>
        <dbReference type="Google" id="ProtNLM"/>
    </source>
</evidence>
<keyword evidence="2" id="KW-0433">Leucine-rich repeat</keyword>
<organism evidence="9">
    <name type="scientific">Triticum aestivum</name>
    <name type="common">Wheat</name>
    <dbReference type="NCBI Taxonomy" id="4565"/>
    <lineage>
        <taxon>Eukaryota</taxon>
        <taxon>Viridiplantae</taxon>
        <taxon>Streptophyta</taxon>
        <taxon>Embryophyta</taxon>
        <taxon>Tracheophyta</taxon>
        <taxon>Spermatophyta</taxon>
        <taxon>Magnoliopsida</taxon>
        <taxon>Liliopsida</taxon>
        <taxon>Poales</taxon>
        <taxon>Poaceae</taxon>
        <taxon>BOP clade</taxon>
        <taxon>Pooideae</taxon>
        <taxon>Triticodae</taxon>
        <taxon>Triticeae</taxon>
        <taxon>Triticinae</taxon>
        <taxon>Triticum</taxon>
    </lineage>
</organism>
<dbReference type="Gramene" id="TraesWEE_scaffold_044929_01G000100.1">
    <property type="protein sequence ID" value="TraesWEE_scaffold_044929_01G000100.1"/>
    <property type="gene ID" value="TraesWEE_scaffold_044929_01G000100"/>
</dbReference>
<dbReference type="PANTHER" id="PTHR23155">
    <property type="entry name" value="DISEASE RESISTANCE PROTEIN RP"/>
    <property type="match status" value="1"/>
</dbReference>
<dbReference type="InterPro" id="IPR058922">
    <property type="entry name" value="WHD_DRP"/>
</dbReference>
<dbReference type="Gramene" id="TraesNORUn03G04693430.1">
    <property type="protein sequence ID" value="TraesNORUn03G04693430.1"/>
    <property type="gene ID" value="TraesNORUn03G04693430"/>
</dbReference>
<dbReference type="GO" id="GO:0009626">
    <property type="term" value="P:plant-type hypersensitive response"/>
    <property type="evidence" value="ECO:0007669"/>
    <property type="project" value="UniProtKB-ARBA"/>
</dbReference>
<evidence type="ECO:0000259" key="8">
    <source>
        <dbReference type="Pfam" id="PF23559"/>
    </source>
</evidence>
<dbReference type="InterPro" id="IPR027417">
    <property type="entry name" value="P-loop_NTPase"/>
</dbReference>
<dbReference type="InterPro" id="IPR002182">
    <property type="entry name" value="NB-ARC"/>
</dbReference>
<dbReference type="EnsemblPlants" id="TraesCS2D02G503500.1">
    <property type="protein sequence ID" value="TraesCS2D02G503500.1"/>
    <property type="gene ID" value="TraesCS2D02G503500"/>
</dbReference>
<feature type="domain" description="NB-ARC" evidence="6">
    <location>
        <begin position="154"/>
        <end position="314"/>
    </location>
</feature>
<dbReference type="Gene3D" id="1.10.10.10">
    <property type="entry name" value="Winged helix-like DNA-binding domain superfamily/Winged helix DNA-binding domain"/>
    <property type="match status" value="1"/>
</dbReference>
<dbReference type="Gramene" id="TraesNOR2D03G01292970.1">
    <property type="protein sequence ID" value="TraesNOR2D03G01292970.1"/>
    <property type="gene ID" value="TraesNOR2D03G01292970"/>
</dbReference>
<reference evidence="9" key="1">
    <citation type="submission" date="2018-08" db="EMBL/GenBank/DDBJ databases">
        <authorList>
            <person name="Rossello M."/>
        </authorList>
    </citation>
    <scope>NUCLEOTIDE SEQUENCE [LARGE SCALE GENOMIC DNA]</scope>
    <source>
        <strain evidence="9">cv. Chinese Spring</strain>
    </source>
</reference>
<dbReference type="Gene3D" id="3.40.50.300">
    <property type="entry name" value="P-loop containing nucleotide triphosphate hydrolases"/>
    <property type="match status" value="1"/>
</dbReference>
<keyword evidence="4" id="KW-0547">Nucleotide-binding</keyword>
<dbReference type="Pfam" id="PF23559">
    <property type="entry name" value="WHD_DRP"/>
    <property type="match status" value="1"/>
</dbReference>
<dbReference type="OrthoDB" id="1357022at2759"/>
<dbReference type="GO" id="GO:0042742">
    <property type="term" value="P:defense response to bacterium"/>
    <property type="evidence" value="ECO:0007669"/>
    <property type="project" value="UniProtKB-ARBA"/>
</dbReference>
<sequence length="547" mass="61567">MALEVSSAVPSLDKLLKGDWGMDKTVKGELWNLQAELSSMHDFLDDVSSMPPSQLESSVMLRVPQVRELSCAIETRLHSFMEDTFLPGASKRKINHEIATYIKETLIKFMEMHQQYGPYPCRGSLHSTSTWDPGMFAMSPGVSESSLLVGMEGPIAELTNKLSKGDHVSIVGMGGMGKTTLAQAVYGEMKTKGGFDCEAFVFVGLRADMKKVLTNIFDKLHIDIYGHEPDQHQQISQLQNFLVDKRCLFVIDDIWDMETCCFVERVLKGGVGSKLITTTRNLNIAKGVGGVVYTLRPLHPVKAYELLRAKAGAERYEHQFVMVPDKRMLLKCGGVPIAIIMIGRVFVRNQFKGRRRCVGCMSTGRTRAFRYIRKVLSYSFYDLPYNIKQCFLYLSLFPEDHWIEKNMLIWRWVAEGLVPDGLFETGETYFNELLDRCMIQWAVSPLDPSQGGCRVHVLMLDLIRHLSSSENVSTVIGINQQESTSQTGSIHRLAIHKGQNQNTSLEVGDVLSLYACAGSSLPPLRRFKRLRVIDLESCDLSVRDCNL</sequence>
<dbReference type="InterPro" id="IPR041118">
    <property type="entry name" value="Rx_N"/>
</dbReference>
<keyword evidence="3" id="KW-0677">Repeat</keyword>
<dbReference type="InterPro" id="IPR036388">
    <property type="entry name" value="WH-like_DNA-bd_sf"/>
</dbReference>